<feature type="non-terminal residue" evidence="6">
    <location>
        <position position="508"/>
    </location>
</feature>
<sequence length="508" mass="55959">MIAEPSPPPGAGYTPPDTPANAPSNSHKKRKRGAPPPPPPQAPGTPGTPEETDVISIKSDLSGRPRLEYARGPTFVPIPDSDLYRTEFIPMNHIGFRYTPAGIHPTNHLLPLRTIAYRPPIFRAAFEDRSPYIGISQDGLVLEGFGGFRTARCTAPMREGKWYMEVEVIRGGGDNGAHVRLGWSRRETLLNGPIGLDGYSYAYRDKTGDKVTVARPRPYGKPFKTGDIIGMYISLPPRRPADPNDEHDPAHLKRVRIPIDYKGQEVFEALEYKPSPEMSALMDPFAAAKAAAASKPTKQANERAPDKRAGRAPGGSRVPGPPPMRPLPRLHGAHIAFFVNGESQGVAFEDIYDFLPLRAAASERRGPRRRPPREGQKEHRLNAHDDGTLGYYASVSLYGPARVRLNPGPDFKYPPPDDVDTLLFTRHAPLVAAPNAGRAWRPASERYDEFMAEQRALDKQEEIEGAAALAEFQKEAAREAAAAEKKRARREADAARRRAQKVAQQARA</sequence>
<dbReference type="GeneID" id="9593578"/>
<dbReference type="InterPro" id="IPR001870">
    <property type="entry name" value="B30.2/SPRY"/>
</dbReference>
<dbReference type="InParanoid" id="D8QI82"/>
<dbReference type="FunCoup" id="D8QI82">
    <property type="interactions" value="417"/>
</dbReference>
<dbReference type="GO" id="GO:0000976">
    <property type="term" value="F:transcription cis-regulatory region binding"/>
    <property type="evidence" value="ECO:0007669"/>
    <property type="project" value="TreeGrafter"/>
</dbReference>
<dbReference type="InterPro" id="IPR003877">
    <property type="entry name" value="SPRY_dom"/>
</dbReference>
<feature type="compositionally biased region" description="Pro residues" evidence="4">
    <location>
        <begin position="1"/>
        <end position="10"/>
    </location>
</feature>
<feature type="region of interest" description="Disordered" evidence="4">
    <location>
        <begin position="291"/>
        <end position="327"/>
    </location>
</feature>
<dbReference type="OMA" id="GFRYTYA"/>
<dbReference type="InterPro" id="IPR043136">
    <property type="entry name" value="B30.2/SPRY_sf"/>
</dbReference>
<dbReference type="VEuPathDB" id="FungiDB:SCHCODRAFT_02642753"/>
<evidence type="ECO:0000259" key="5">
    <source>
        <dbReference type="PROSITE" id="PS50188"/>
    </source>
</evidence>
<feature type="compositionally biased region" description="Basic and acidic residues" evidence="4">
    <location>
        <begin position="300"/>
        <end position="309"/>
    </location>
</feature>
<feature type="domain" description="B30.2/SPRY" evidence="5">
    <location>
        <begin position="102"/>
        <end position="290"/>
    </location>
</feature>
<feature type="compositionally biased region" description="Basic and acidic residues" evidence="4">
    <location>
        <begin position="372"/>
        <end position="385"/>
    </location>
</feature>
<dbReference type="PANTHER" id="PTHR10598:SF0">
    <property type="entry name" value="SET1_ASH2 HISTONE METHYLTRANSFERASE COMPLEX SUBUNIT ASH2"/>
    <property type="match status" value="1"/>
</dbReference>
<keyword evidence="7" id="KW-1185">Reference proteome</keyword>
<comment type="subcellular location">
    <subcellularLocation>
        <location evidence="1">Nucleus</location>
    </subcellularLocation>
</comment>
<organism evidence="7">
    <name type="scientific">Schizophyllum commune (strain H4-8 / FGSC 9210)</name>
    <name type="common">Split gill fungus</name>
    <dbReference type="NCBI Taxonomy" id="578458"/>
    <lineage>
        <taxon>Eukaryota</taxon>
        <taxon>Fungi</taxon>
        <taxon>Dikarya</taxon>
        <taxon>Basidiomycota</taxon>
        <taxon>Agaricomycotina</taxon>
        <taxon>Agaricomycetes</taxon>
        <taxon>Agaricomycetidae</taxon>
        <taxon>Agaricales</taxon>
        <taxon>Schizophyllaceae</taxon>
        <taxon>Schizophyllum</taxon>
    </lineage>
</organism>
<evidence type="ECO:0000313" key="6">
    <source>
        <dbReference type="EMBL" id="EFI92185.1"/>
    </source>
</evidence>
<keyword evidence="2" id="KW-0539">Nucleus</keyword>
<evidence type="ECO:0000256" key="2">
    <source>
        <dbReference type="ARBA" id="ARBA00023242"/>
    </source>
</evidence>
<dbReference type="HOGENOM" id="CLU_014420_0_0_1"/>
<name>D8QI82_SCHCM</name>
<dbReference type="Gene3D" id="2.60.120.920">
    <property type="match status" value="1"/>
</dbReference>
<protein>
    <recommendedName>
        <fullName evidence="5">B30.2/SPRY domain-containing protein</fullName>
    </recommendedName>
</protein>
<dbReference type="Pfam" id="PF00622">
    <property type="entry name" value="SPRY"/>
    <property type="match status" value="1"/>
</dbReference>
<feature type="region of interest" description="Disordered" evidence="4">
    <location>
        <begin position="479"/>
        <end position="508"/>
    </location>
</feature>
<accession>D8QI82</accession>
<evidence type="ECO:0000256" key="3">
    <source>
        <dbReference type="ARBA" id="ARBA00038149"/>
    </source>
</evidence>
<dbReference type="OrthoDB" id="10266026at2759"/>
<evidence type="ECO:0000256" key="1">
    <source>
        <dbReference type="ARBA" id="ARBA00004123"/>
    </source>
</evidence>
<feature type="compositionally biased region" description="Basic and acidic residues" evidence="4">
    <location>
        <begin position="479"/>
        <end position="496"/>
    </location>
</feature>
<proteinExistence type="inferred from homology"/>
<dbReference type="STRING" id="578458.D8QI82"/>
<dbReference type="PROSITE" id="PS50188">
    <property type="entry name" value="B302_SPRY"/>
    <property type="match status" value="1"/>
</dbReference>
<dbReference type="InterPro" id="IPR013320">
    <property type="entry name" value="ConA-like_dom_sf"/>
</dbReference>
<dbReference type="eggNOG" id="KOG2626">
    <property type="taxonomic scope" value="Eukaryota"/>
</dbReference>
<evidence type="ECO:0000313" key="7">
    <source>
        <dbReference type="Proteomes" id="UP000007431"/>
    </source>
</evidence>
<dbReference type="KEGG" id="scm:SCHCO_02642753"/>
<dbReference type="SUPFAM" id="SSF49899">
    <property type="entry name" value="Concanavalin A-like lectins/glucanases"/>
    <property type="match status" value="1"/>
</dbReference>
<feature type="region of interest" description="Disordered" evidence="4">
    <location>
        <begin position="362"/>
        <end position="385"/>
    </location>
</feature>
<feature type="region of interest" description="Disordered" evidence="4">
    <location>
        <begin position="1"/>
        <end position="53"/>
    </location>
</feature>
<dbReference type="Proteomes" id="UP000007431">
    <property type="component" value="Unassembled WGS sequence"/>
</dbReference>
<dbReference type="PANTHER" id="PTHR10598">
    <property type="entry name" value="SET1/ASH2 HISTONE METHYLTRANSFERASE COMPLEX SUBUNIT ASH2"/>
    <property type="match status" value="1"/>
</dbReference>
<dbReference type="GO" id="GO:0048188">
    <property type="term" value="C:Set1C/COMPASS complex"/>
    <property type="evidence" value="ECO:0007669"/>
    <property type="project" value="InterPro"/>
</dbReference>
<feature type="compositionally biased region" description="Pro residues" evidence="4">
    <location>
        <begin position="34"/>
        <end position="43"/>
    </location>
</feature>
<dbReference type="SMART" id="SM00449">
    <property type="entry name" value="SPRY"/>
    <property type="match status" value="1"/>
</dbReference>
<dbReference type="EMBL" id="GL377313">
    <property type="protein sequence ID" value="EFI92185.1"/>
    <property type="molecule type" value="Genomic_DNA"/>
</dbReference>
<gene>
    <name evidence="6" type="ORF">SCHCODRAFT_70781</name>
</gene>
<dbReference type="InterPro" id="IPR037353">
    <property type="entry name" value="ASH2"/>
</dbReference>
<dbReference type="AlphaFoldDB" id="D8QI82"/>
<dbReference type="CDD" id="cd12872">
    <property type="entry name" value="SPRY_Ash2"/>
    <property type="match status" value="1"/>
</dbReference>
<comment type="similarity">
    <text evidence="3">Belongs to the cclA family.</text>
</comment>
<evidence type="ECO:0000256" key="4">
    <source>
        <dbReference type="SAM" id="MobiDB-lite"/>
    </source>
</evidence>
<reference evidence="6 7" key="1">
    <citation type="journal article" date="2010" name="Nat. Biotechnol.">
        <title>Genome sequence of the model mushroom Schizophyllum commune.</title>
        <authorList>
            <person name="Ohm R.A."/>
            <person name="de Jong J.F."/>
            <person name="Lugones L.G."/>
            <person name="Aerts A."/>
            <person name="Kothe E."/>
            <person name="Stajich J.E."/>
            <person name="de Vries R.P."/>
            <person name="Record E."/>
            <person name="Levasseur A."/>
            <person name="Baker S.E."/>
            <person name="Bartholomew K.A."/>
            <person name="Coutinho P.M."/>
            <person name="Erdmann S."/>
            <person name="Fowler T.J."/>
            <person name="Gathman A.C."/>
            <person name="Lombard V."/>
            <person name="Henrissat B."/>
            <person name="Knabe N."/>
            <person name="Kuees U."/>
            <person name="Lilly W.W."/>
            <person name="Lindquist E."/>
            <person name="Lucas S."/>
            <person name="Magnuson J.K."/>
            <person name="Piumi F."/>
            <person name="Raudaskoski M."/>
            <person name="Salamov A."/>
            <person name="Schmutz J."/>
            <person name="Schwarze F.W.M.R."/>
            <person name="vanKuyk P.A."/>
            <person name="Horton J.S."/>
            <person name="Grigoriev I.V."/>
            <person name="Woesten H.A.B."/>
        </authorList>
    </citation>
    <scope>NUCLEOTIDE SEQUENCE [LARGE SCALE GENOMIC DNA]</scope>
    <source>
        <strain evidence="7">H4-8 / FGSC 9210</strain>
    </source>
</reference>